<dbReference type="RefSeq" id="WP_023791280.1">
    <property type="nucleotide sequence ID" value="NC_023003.1"/>
</dbReference>
<dbReference type="HOGENOM" id="CLU_651639_0_0_7"/>
<keyword evidence="2" id="KW-0677">Repeat</keyword>
<evidence type="ECO:0000256" key="2">
    <source>
        <dbReference type="ARBA" id="ARBA00022737"/>
    </source>
</evidence>
<name>V6DFF0_9BACT</name>
<dbReference type="PANTHER" id="PTHR22847:SF637">
    <property type="entry name" value="WD REPEAT DOMAIN 5B"/>
    <property type="match status" value="1"/>
</dbReference>
<dbReference type="PROSITE" id="PS50082">
    <property type="entry name" value="WD_REPEATS_2"/>
    <property type="match status" value="3"/>
</dbReference>
<dbReference type="InterPro" id="IPR020472">
    <property type="entry name" value="WD40_PAC1"/>
</dbReference>
<dbReference type="eggNOG" id="COG2319">
    <property type="taxonomic scope" value="Bacteria"/>
</dbReference>
<feature type="repeat" description="WD" evidence="3">
    <location>
        <begin position="213"/>
        <end position="254"/>
    </location>
</feature>
<reference evidence="4 5" key="1">
    <citation type="journal article" date="2015" name="Biol. Direct">
        <title>Babela massiliensis, a representative of a widespread bacterial phylum with unusual adaptations to parasitism in amoebae.</title>
        <authorList>
            <person name="Pagnier I."/>
            <person name="Yutin N."/>
            <person name="Croce O."/>
            <person name="Makarova K.S."/>
            <person name="Wolf Y.I."/>
            <person name="Benamar S."/>
            <person name="Raoult D."/>
            <person name="Koonin E.V."/>
            <person name="La Scola B."/>
        </authorList>
    </citation>
    <scope>NUCLEOTIDE SEQUENCE [LARGE SCALE GENOMIC DNA]</scope>
    <source>
        <strain evidence="5">BABL1</strain>
    </source>
</reference>
<evidence type="ECO:0000313" key="4">
    <source>
        <dbReference type="EMBL" id="CDK30322.1"/>
    </source>
</evidence>
<dbReference type="PROSITE" id="PS00678">
    <property type="entry name" value="WD_REPEATS_1"/>
    <property type="match status" value="2"/>
</dbReference>
<dbReference type="InterPro" id="IPR001680">
    <property type="entry name" value="WD40_rpt"/>
</dbReference>
<dbReference type="PROSITE" id="PS50294">
    <property type="entry name" value="WD_REPEATS_REGION"/>
    <property type="match status" value="3"/>
</dbReference>
<dbReference type="Proteomes" id="UP000018769">
    <property type="component" value="Chromosome I"/>
</dbReference>
<dbReference type="InterPro" id="IPR011047">
    <property type="entry name" value="Quinoprotein_ADH-like_sf"/>
</dbReference>
<dbReference type="PANTHER" id="PTHR22847">
    <property type="entry name" value="WD40 REPEAT PROTEIN"/>
    <property type="match status" value="1"/>
</dbReference>
<dbReference type="STRING" id="673862.BABL1_gene_696"/>
<dbReference type="SUPFAM" id="SSF50998">
    <property type="entry name" value="Quinoprotein alcohol dehydrogenase-like"/>
    <property type="match status" value="1"/>
</dbReference>
<dbReference type="Pfam" id="PF00400">
    <property type="entry name" value="WD40"/>
    <property type="match status" value="3"/>
</dbReference>
<dbReference type="Gene3D" id="2.130.10.10">
    <property type="entry name" value="YVTN repeat-like/Quinoprotein amine dehydrogenase"/>
    <property type="match status" value="3"/>
</dbReference>
<dbReference type="PRINTS" id="PR00320">
    <property type="entry name" value="GPROTEINBRPT"/>
</dbReference>
<evidence type="ECO:0000256" key="3">
    <source>
        <dbReference type="PROSITE-ProRule" id="PRU00221"/>
    </source>
</evidence>
<feature type="repeat" description="WD" evidence="3">
    <location>
        <begin position="292"/>
        <end position="333"/>
    </location>
</feature>
<feature type="repeat" description="WD" evidence="3">
    <location>
        <begin position="93"/>
        <end position="134"/>
    </location>
</feature>
<keyword evidence="1 3" id="KW-0853">WD repeat</keyword>
<dbReference type="AlphaFoldDB" id="V6DFF0"/>
<keyword evidence="5" id="KW-1185">Reference proteome</keyword>
<dbReference type="InterPro" id="IPR015943">
    <property type="entry name" value="WD40/YVTN_repeat-like_dom_sf"/>
</dbReference>
<accession>V6DFF0</accession>
<gene>
    <name evidence="4" type="ORF">BABL1_gene_696</name>
</gene>
<evidence type="ECO:0000256" key="1">
    <source>
        <dbReference type="ARBA" id="ARBA00022574"/>
    </source>
</evidence>
<proteinExistence type="predicted"/>
<organism evidence="4 5">
    <name type="scientific">Candidatus Babela massiliensis</name>
    <dbReference type="NCBI Taxonomy" id="673862"/>
    <lineage>
        <taxon>Bacteria</taxon>
        <taxon>Candidatus Babelota</taxon>
        <taxon>Candidatus Babeliae</taxon>
        <taxon>Candidatus Babeliales</taxon>
        <taxon>Candidatus Babeliaceae</taxon>
        <taxon>Candidatus Babela</taxon>
    </lineage>
</organism>
<dbReference type="SMART" id="SM00320">
    <property type="entry name" value="WD40"/>
    <property type="match status" value="7"/>
</dbReference>
<dbReference type="InterPro" id="IPR019775">
    <property type="entry name" value="WD40_repeat_CS"/>
</dbReference>
<evidence type="ECO:0000313" key="5">
    <source>
        <dbReference type="Proteomes" id="UP000018769"/>
    </source>
</evidence>
<sequence length="421" mass="48041">MNKIKKIFFYQVLLLINSIFSMSQEARVEKNKVNYNLTELCIERCCQLLVEKKLSIQDLKKIPEDLKDPIKDYFIINYPEIAWSFEDNISTSQDAHQEGIITYAISPDNKIVVTGAFDNTVKIWDIETGKCLKTLKHNSMITDIAISNNIIISTTNNCLYLWSTKGAFIKSIKTNQNTYFILLDANNMIITIGNDNKKINILEIDSPHQLSKETDHQKLIKSLKLTSDNKYLITHSFDNTTKIWSYPNISCLRTISNSYSTTLSNNNQILIIGHDQDVVLYNISDNNIMQTLSGHNNKVTSVAISSNNKFLVSSDKDNITKIWNLKSEICLFSIVQNNEVKHLMITPDEKFLITSTGNLLKIWDINTGKLIKEHQSKYHINLLKISSNNKFIITSSLGETKIKIIYIPSSKTLSEILSKIS</sequence>
<dbReference type="KEGG" id="dpb:BABL1_gene_696"/>
<dbReference type="EMBL" id="HG793133">
    <property type="protein sequence ID" value="CDK30322.1"/>
    <property type="molecule type" value="Genomic_DNA"/>
</dbReference>
<protein>
    <submittedName>
        <fullName evidence="4">WD40 repeat containing protein</fullName>
    </submittedName>
</protein>
<dbReference type="OrthoDB" id="511103at2"/>